<evidence type="ECO:0000313" key="3">
    <source>
        <dbReference type="EMBL" id="SFV05514.1"/>
    </source>
</evidence>
<protein>
    <recommendedName>
        <fullName evidence="2">Alpha/beta hydrolase domain-containing protein</fullName>
    </recommendedName>
</protein>
<dbReference type="EMBL" id="FPBO01000024">
    <property type="protein sequence ID" value="SFV05514.1"/>
    <property type="molecule type" value="Genomic_DNA"/>
</dbReference>
<dbReference type="InterPro" id="IPR045394">
    <property type="entry name" value="Abhydrolase_dom"/>
</dbReference>
<dbReference type="Pfam" id="PF20091">
    <property type="entry name" value="Abhydrolase_10"/>
    <property type="match status" value="1"/>
</dbReference>
<proteinExistence type="predicted"/>
<keyword evidence="4" id="KW-1185">Reference proteome</keyword>
<name>A0A1I7L7Q4_9BURK</name>
<keyword evidence="1" id="KW-0732">Signal</keyword>
<accession>A0A1I7L7Q4</accession>
<evidence type="ECO:0000313" key="4">
    <source>
        <dbReference type="Proteomes" id="UP000199391"/>
    </source>
</evidence>
<evidence type="ECO:0000259" key="2">
    <source>
        <dbReference type="Pfam" id="PF20091"/>
    </source>
</evidence>
<gene>
    <name evidence="3" type="ORF">SAMN05216552_102412</name>
</gene>
<reference evidence="4" key="1">
    <citation type="submission" date="2016-10" db="EMBL/GenBank/DDBJ databases">
        <authorList>
            <person name="Varghese N."/>
            <person name="Submissions S."/>
        </authorList>
    </citation>
    <scope>NUCLEOTIDE SEQUENCE [LARGE SCALE GENOMIC DNA]</scope>
    <source>
        <strain evidence="4">CGMCC 1.11014</strain>
    </source>
</reference>
<dbReference type="ESTHER" id="9burk-a0a1i7l7q4">
    <property type="family name" value="Abhydrolase_10"/>
</dbReference>
<organism evidence="3 4">
    <name type="scientific">Pseudoduganella namucuonensis</name>
    <dbReference type="NCBI Taxonomy" id="1035707"/>
    <lineage>
        <taxon>Bacteria</taxon>
        <taxon>Pseudomonadati</taxon>
        <taxon>Pseudomonadota</taxon>
        <taxon>Betaproteobacteria</taxon>
        <taxon>Burkholderiales</taxon>
        <taxon>Oxalobacteraceae</taxon>
        <taxon>Telluria group</taxon>
        <taxon>Pseudoduganella</taxon>
    </lineage>
</organism>
<dbReference type="STRING" id="1035707.SAMN05216552_102412"/>
<dbReference type="Proteomes" id="UP000199391">
    <property type="component" value="Unassembled WGS sequence"/>
</dbReference>
<evidence type="ECO:0000256" key="1">
    <source>
        <dbReference type="SAM" id="SignalP"/>
    </source>
</evidence>
<sequence length="481" mass="50158">MPAETGGALRHAACLLAAACLAACGGNNGSAVPLPAVEAIVAAGAPLNATPLPLQTYGYVEQEFQVRGRANRYRMPDAMGNAQLIDAGHPYATRVLVRRPADPARFNGTVVVEWLNVTTGQDIDFIFAATRELLLREGYAWVGVSAQRAGVEALARWNPQRYGTLSVAASNLDPASGAEIDPAAFPAVGGDVLGWDVYSQVGAAIAKGTSPLMGGLTVKRIIAAGESQSTARLTTYHNSIQPLHRVYDGFFLYDRGGPMRKDTGVKVVGIGTEFMNLFAGPPPADTADTRWWEIAGAAHVSLAEVADYLDPVILRDGALRAPNGAALSLSDAVNGGNCAVTPIWSRVPNADILKAGLKGLDAWIGGGPAPAGAARIAMAGPGRMLRDAEGRVQGGVRTAAYDAPVAVNYGVNAGGGFCALAGYHLDYTPAEMCRRYGGKQAYVAKVRALAEANVKDGMLLPEEAKRTVDEAQGRSFDCAGG</sequence>
<dbReference type="AlphaFoldDB" id="A0A1I7L7Q4"/>
<feature type="signal peptide" evidence="1">
    <location>
        <begin position="1"/>
        <end position="22"/>
    </location>
</feature>
<feature type="chain" id="PRO_5011745781" description="Alpha/beta hydrolase domain-containing protein" evidence="1">
    <location>
        <begin position="23"/>
        <end position="481"/>
    </location>
</feature>
<feature type="domain" description="Alpha/beta hydrolase" evidence="2">
    <location>
        <begin position="33"/>
        <end position="468"/>
    </location>
</feature>